<dbReference type="GO" id="GO:0009272">
    <property type="term" value="P:fungal-type cell wall biogenesis"/>
    <property type="evidence" value="ECO:0007669"/>
    <property type="project" value="TreeGrafter"/>
</dbReference>
<proteinExistence type="inferred from homology"/>
<evidence type="ECO:0000256" key="1">
    <source>
        <dbReference type="ARBA" id="ARBA00004115"/>
    </source>
</evidence>
<evidence type="ECO:0000256" key="11">
    <source>
        <dbReference type="SAM" id="SignalP"/>
    </source>
</evidence>
<dbReference type="InterPro" id="IPR037654">
    <property type="entry name" value="Big1"/>
</dbReference>
<feature type="transmembrane region" description="Helical" evidence="10">
    <location>
        <begin position="245"/>
        <end position="270"/>
    </location>
</feature>
<evidence type="ECO:0000256" key="5">
    <source>
        <dbReference type="ARBA" id="ARBA00022729"/>
    </source>
</evidence>
<gene>
    <name evidence="13" type="ORF">DEBR0S2_18602G</name>
</gene>
<dbReference type="PANTHER" id="PTHR28285">
    <property type="entry name" value="PROTEIN BIG1"/>
    <property type="match status" value="1"/>
</dbReference>
<dbReference type="AlphaFoldDB" id="A0A7D9CYL8"/>
<evidence type="ECO:0000256" key="2">
    <source>
        <dbReference type="ARBA" id="ARBA00008203"/>
    </source>
</evidence>
<evidence type="ECO:0000256" key="10">
    <source>
        <dbReference type="SAM" id="Phobius"/>
    </source>
</evidence>
<feature type="domain" description="V-type proton ATPase subunit S1/VOA1 transmembrane" evidence="12">
    <location>
        <begin position="247"/>
        <end position="285"/>
    </location>
</feature>
<dbReference type="EMBL" id="CABFWN010000002">
    <property type="protein sequence ID" value="VUG17890.1"/>
    <property type="molecule type" value="Genomic_DNA"/>
</dbReference>
<comment type="similarity">
    <text evidence="2">Belongs to the BIG1 family.</text>
</comment>
<keyword evidence="7 10" id="KW-1133">Transmembrane helix</keyword>
<evidence type="ECO:0000313" key="14">
    <source>
        <dbReference type="Proteomes" id="UP000478008"/>
    </source>
</evidence>
<accession>A0A7D9CYL8</accession>
<dbReference type="GO" id="GO:0006078">
    <property type="term" value="P:(1-&gt;6)-beta-D-glucan biosynthetic process"/>
    <property type="evidence" value="ECO:0007669"/>
    <property type="project" value="TreeGrafter"/>
</dbReference>
<comment type="subcellular location">
    <subcellularLocation>
        <location evidence="1">Endoplasmic reticulum membrane</location>
        <topology evidence="1">Single-pass type I membrane protein</topology>
    </subcellularLocation>
</comment>
<dbReference type="PANTHER" id="PTHR28285:SF1">
    <property type="entry name" value="PROTEIN BIG1"/>
    <property type="match status" value="1"/>
</dbReference>
<evidence type="ECO:0000259" key="12">
    <source>
        <dbReference type="Pfam" id="PF20520"/>
    </source>
</evidence>
<keyword evidence="9" id="KW-0961">Cell wall biogenesis/degradation</keyword>
<evidence type="ECO:0000256" key="4">
    <source>
        <dbReference type="ARBA" id="ARBA00022692"/>
    </source>
</evidence>
<protein>
    <recommendedName>
        <fullName evidence="3">Protein BIG1</fullName>
    </recommendedName>
</protein>
<evidence type="ECO:0000313" key="13">
    <source>
        <dbReference type="EMBL" id="VUG17890.1"/>
    </source>
</evidence>
<keyword evidence="6" id="KW-0256">Endoplasmic reticulum</keyword>
<keyword evidence="8 10" id="KW-0472">Membrane</keyword>
<dbReference type="InterPro" id="IPR046756">
    <property type="entry name" value="VAS1/VOA1_TM"/>
</dbReference>
<keyword evidence="5 11" id="KW-0732">Signal</keyword>
<reference evidence="13 14" key="1">
    <citation type="submission" date="2019-07" db="EMBL/GenBank/DDBJ databases">
        <authorList>
            <person name="Friedrich A."/>
            <person name="Schacherer J."/>
        </authorList>
    </citation>
    <scope>NUCLEOTIDE SEQUENCE [LARGE SCALE GENOMIC DNA]</scope>
</reference>
<dbReference type="Pfam" id="PF20520">
    <property type="entry name" value="Ac45-VOA1_TM"/>
    <property type="match status" value="1"/>
</dbReference>
<evidence type="ECO:0000256" key="8">
    <source>
        <dbReference type="ARBA" id="ARBA00023136"/>
    </source>
</evidence>
<dbReference type="GO" id="GO:0071555">
    <property type="term" value="P:cell wall organization"/>
    <property type="evidence" value="ECO:0007669"/>
    <property type="project" value="UniProtKB-KW"/>
</dbReference>
<evidence type="ECO:0000256" key="9">
    <source>
        <dbReference type="ARBA" id="ARBA00023316"/>
    </source>
</evidence>
<organism evidence="13 14">
    <name type="scientific">Dekkera bruxellensis</name>
    <name type="common">Brettanomyces custersii</name>
    <dbReference type="NCBI Taxonomy" id="5007"/>
    <lineage>
        <taxon>Eukaryota</taxon>
        <taxon>Fungi</taxon>
        <taxon>Dikarya</taxon>
        <taxon>Ascomycota</taxon>
        <taxon>Saccharomycotina</taxon>
        <taxon>Pichiomycetes</taxon>
        <taxon>Pichiales</taxon>
        <taxon>Pichiaceae</taxon>
        <taxon>Brettanomyces</taxon>
    </lineage>
</organism>
<keyword evidence="4 10" id="KW-0812">Transmembrane</keyword>
<dbReference type="Proteomes" id="UP000478008">
    <property type="component" value="Unassembled WGS sequence"/>
</dbReference>
<evidence type="ECO:0000256" key="6">
    <source>
        <dbReference type="ARBA" id="ARBA00022824"/>
    </source>
</evidence>
<feature type="chain" id="PRO_5028914062" description="Protein BIG1" evidence="11">
    <location>
        <begin position="21"/>
        <end position="294"/>
    </location>
</feature>
<feature type="signal peptide" evidence="11">
    <location>
        <begin position="1"/>
        <end position="20"/>
    </location>
</feature>
<keyword evidence="14" id="KW-1185">Reference proteome</keyword>
<dbReference type="GO" id="GO:0005789">
    <property type="term" value="C:endoplasmic reticulum membrane"/>
    <property type="evidence" value="ECO:0007669"/>
    <property type="project" value="UniProtKB-SubCell"/>
</dbReference>
<sequence length="294" mass="32474">MRYGSLLAFANVALTSVVQAKISFANASPLLISSPYLTIDETHYIAKEDDTNKEIQRLTGDVCSYSSDPFILYLQIHGLDNSDDIENASKSLKYPFKVFSNNVVYSQINKEAPISSVCQSIKKIDANGLSAKQLIDALSSPDTVKVVDVYNKNSKDLTDLLSAVFESDSVPSSIFVQGLPVLKSEKKKRDNDDDEVDYDKVEQDLKNSFSEAYAQLNGDEEAHVYETAKATKKSSKTSGSLLDNYAFFSSGIWMAIIVSGFLLGVLYVAFKWLNSIQISYAAFDKPVNTNKKAQ</sequence>
<evidence type="ECO:0000256" key="7">
    <source>
        <dbReference type="ARBA" id="ARBA00022989"/>
    </source>
</evidence>
<name>A0A7D9CYL8_DEKBR</name>
<evidence type="ECO:0000256" key="3">
    <source>
        <dbReference type="ARBA" id="ARBA00022089"/>
    </source>
</evidence>